<comment type="caution">
    <text evidence="1">The sequence shown here is derived from an EMBL/GenBank/DDBJ whole genome shotgun (WGS) entry which is preliminary data.</text>
</comment>
<dbReference type="Proteomes" id="UP000309997">
    <property type="component" value="Unassembled WGS sequence"/>
</dbReference>
<sequence>MHTEKCHCSQASLVVFVSSEVGEPWEFSYAWFCDVERVYKAHLCQTGFLDLLEPSTRARSLTDQNRRGHSTESGGESVPLLDVNREVDMINLKFAEAREEIDMASESKETVYFDEEAECARAAVKEVTDLFEGLLGKLPESEKAALQRSMGLKMEQLKAELQQLDD</sequence>
<name>A0ACC4B2Q4_POPAL</name>
<reference evidence="1 2" key="1">
    <citation type="journal article" date="2024" name="Plant Biotechnol. J.">
        <title>Genome and CRISPR/Cas9 system of a widespread forest tree (Populus alba) in the world.</title>
        <authorList>
            <person name="Liu Y.J."/>
            <person name="Jiang P.F."/>
            <person name="Han X.M."/>
            <person name="Li X.Y."/>
            <person name="Wang H.M."/>
            <person name="Wang Y.J."/>
            <person name="Wang X.X."/>
            <person name="Zeng Q.Y."/>
        </authorList>
    </citation>
    <scope>NUCLEOTIDE SEQUENCE [LARGE SCALE GENOMIC DNA]</scope>
    <source>
        <strain evidence="2">cv. PAL-ZL1</strain>
    </source>
</reference>
<gene>
    <name evidence="1" type="ORF">D5086_026563</name>
</gene>
<keyword evidence="2" id="KW-1185">Reference proteome</keyword>
<organism evidence="1 2">
    <name type="scientific">Populus alba</name>
    <name type="common">White poplar</name>
    <dbReference type="NCBI Taxonomy" id="43335"/>
    <lineage>
        <taxon>Eukaryota</taxon>
        <taxon>Viridiplantae</taxon>
        <taxon>Streptophyta</taxon>
        <taxon>Embryophyta</taxon>
        <taxon>Tracheophyta</taxon>
        <taxon>Spermatophyta</taxon>
        <taxon>Magnoliopsida</taxon>
        <taxon>eudicotyledons</taxon>
        <taxon>Gunneridae</taxon>
        <taxon>Pentapetalae</taxon>
        <taxon>rosids</taxon>
        <taxon>fabids</taxon>
        <taxon>Malpighiales</taxon>
        <taxon>Salicaceae</taxon>
        <taxon>Saliceae</taxon>
        <taxon>Populus</taxon>
    </lineage>
</organism>
<evidence type="ECO:0000313" key="2">
    <source>
        <dbReference type="Proteomes" id="UP000309997"/>
    </source>
</evidence>
<accession>A0ACC4B2Q4</accession>
<evidence type="ECO:0000313" key="1">
    <source>
        <dbReference type="EMBL" id="KAL3572659.1"/>
    </source>
</evidence>
<protein>
    <submittedName>
        <fullName evidence="1">Uncharacterized protein</fullName>
    </submittedName>
</protein>
<proteinExistence type="predicted"/>
<dbReference type="EMBL" id="RCHU02000014">
    <property type="protein sequence ID" value="KAL3572659.1"/>
    <property type="molecule type" value="Genomic_DNA"/>
</dbReference>